<name>A0A3G2L0Y3_9FLAO</name>
<evidence type="ECO:0000256" key="2">
    <source>
        <dbReference type="RuleBase" id="RU362097"/>
    </source>
</evidence>
<dbReference type="OrthoDB" id="9770517at2"/>
<sequence length="466" mass="51805">MKKHNHIKLLVVLVLPLILQSCFVAKNYERPDLQTENLYRTDQLPQDSLSIAEVSWKEIFTDAQLQGYIEKALTNNLDIRMAMQSVVSAEAYLKQGKAGYFPTLSATASVTRTKNSENSQFGSIFSEAIEQYQLSGNLSWEADIWGKIRSNKRAAGASYLQSVAAHQAVKTQLIASIADTYYQLLALDRQKRVAEETLNARKSSLETTAALKDAGQVTEVAVKQTEAQVHTTEIILIDLENNIKLLENSFCILLGEPPHEVERSQLSQQEIETELRTGVPASLLANRPDVIQSEYALVNAFELTNVAKSSMYPSLTLTATGGLQSLELDNWFDASSLFSTLVGSLTQPLFNQRQLRTQLEVSKAQQEQALLSYKKVLLTAGQEVSNALYSYNAETKKLSAREKELESYALAEDYSEELLNNGLANYLEVLTARQNALNSELNLINSQYGQLSATVELYRALGGGWQ</sequence>
<accession>A0A3G2L0Y3</accession>
<keyword evidence="2" id="KW-0564">Palmitate</keyword>
<dbReference type="Proteomes" id="UP000276309">
    <property type="component" value="Chromosome"/>
</dbReference>
<evidence type="ECO:0000313" key="4">
    <source>
        <dbReference type="Proteomes" id="UP000276309"/>
    </source>
</evidence>
<dbReference type="PROSITE" id="PS51257">
    <property type="entry name" value="PROKAR_LIPOPROTEIN"/>
    <property type="match status" value="1"/>
</dbReference>
<dbReference type="AlphaFoldDB" id="A0A3G2L0Y3"/>
<gene>
    <name evidence="3" type="ORF">D1013_00230</name>
</gene>
<dbReference type="RefSeq" id="WP_121846972.1">
    <property type="nucleotide sequence ID" value="NZ_CP032050.1"/>
</dbReference>
<dbReference type="Gene3D" id="1.20.1600.10">
    <property type="entry name" value="Outer membrane efflux proteins (OEP)"/>
    <property type="match status" value="1"/>
</dbReference>
<keyword evidence="2" id="KW-0812">Transmembrane</keyword>
<keyword evidence="2" id="KW-0449">Lipoprotein</keyword>
<protein>
    <submittedName>
        <fullName evidence="3">Efflux transporter outer membrane subunit</fullName>
    </submittedName>
</protein>
<dbReference type="Gene3D" id="2.20.200.10">
    <property type="entry name" value="Outer membrane efflux proteins (OEP)"/>
    <property type="match status" value="1"/>
</dbReference>
<dbReference type="GO" id="GO:0015562">
    <property type="term" value="F:efflux transmembrane transporter activity"/>
    <property type="evidence" value="ECO:0007669"/>
    <property type="project" value="InterPro"/>
</dbReference>
<organism evidence="3 4">
    <name type="scientific">Euzebyella marina</name>
    <dbReference type="NCBI Taxonomy" id="1761453"/>
    <lineage>
        <taxon>Bacteria</taxon>
        <taxon>Pseudomonadati</taxon>
        <taxon>Bacteroidota</taxon>
        <taxon>Flavobacteriia</taxon>
        <taxon>Flavobacteriales</taxon>
        <taxon>Flavobacteriaceae</taxon>
        <taxon>Euzebyella</taxon>
    </lineage>
</organism>
<comment type="similarity">
    <text evidence="1 2">Belongs to the outer membrane factor (OMF) (TC 1.B.17) family.</text>
</comment>
<dbReference type="Pfam" id="PF02321">
    <property type="entry name" value="OEP"/>
    <property type="match status" value="2"/>
</dbReference>
<dbReference type="SUPFAM" id="SSF56954">
    <property type="entry name" value="Outer membrane efflux proteins (OEP)"/>
    <property type="match status" value="1"/>
</dbReference>
<dbReference type="NCBIfam" id="TIGR01845">
    <property type="entry name" value="outer_NodT"/>
    <property type="match status" value="1"/>
</dbReference>
<dbReference type="KEGG" id="emar:D1013_00230"/>
<keyword evidence="2" id="KW-1134">Transmembrane beta strand</keyword>
<evidence type="ECO:0000313" key="3">
    <source>
        <dbReference type="EMBL" id="AYN65917.1"/>
    </source>
</evidence>
<evidence type="ECO:0000256" key="1">
    <source>
        <dbReference type="ARBA" id="ARBA00007613"/>
    </source>
</evidence>
<keyword evidence="4" id="KW-1185">Reference proteome</keyword>
<dbReference type="PANTHER" id="PTHR30203:SF33">
    <property type="entry name" value="BLR4455 PROTEIN"/>
    <property type="match status" value="1"/>
</dbReference>
<dbReference type="InterPro" id="IPR003423">
    <property type="entry name" value="OMP_efflux"/>
</dbReference>
<proteinExistence type="inferred from homology"/>
<dbReference type="InterPro" id="IPR010131">
    <property type="entry name" value="MdtP/NodT-like"/>
</dbReference>
<reference evidence="3 4" key="1">
    <citation type="submission" date="2018-08" db="EMBL/GenBank/DDBJ databases">
        <title>The reduced genetic potential of extracellular carbohydrate catabolism in Euzebyella marina RN62, a Flavobacteriia bacterium isolated from the hadal water.</title>
        <authorList>
            <person name="Xue C."/>
        </authorList>
    </citation>
    <scope>NUCLEOTIDE SEQUENCE [LARGE SCALE GENOMIC DNA]</scope>
    <source>
        <strain evidence="3 4">RN62</strain>
    </source>
</reference>
<dbReference type="GO" id="GO:0005886">
    <property type="term" value="C:plasma membrane"/>
    <property type="evidence" value="ECO:0007669"/>
    <property type="project" value="UniProtKB-SubCell"/>
</dbReference>
<keyword evidence="2" id="KW-0472">Membrane</keyword>
<dbReference type="PANTHER" id="PTHR30203">
    <property type="entry name" value="OUTER MEMBRANE CATION EFFLUX PROTEIN"/>
    <property type="match status" value="1"/>
</dbReference>
<comment type="subcellular location">
    <subcellularLocation>
        <location evidence="2">Cell membrane</location>
        <topology evidence="2">Lipid-anchor</topology>
    </subcellularLocation>
</comment>
<dbReference type="EMBL" id="CP032050">
    <property type="protein sequence ID" value="AYN65917.1"/>
    <property type="molecule type" value="Genomic_DNA"/>
</dbReference>